<dbReference type="Pfam" id="PF13410">
    <property type="entry name" value="GST_C_2"/>
    <property type="match status" value="1"/>
</dbReference>
<evidence type="ECO:0000313" key="9">
    <source>
        <dbReference type="Proteomes" id="UP001396334"/>
    </source>
</evidence>
<evidence type="ECO:0000259" key="7">
    <source>
        <dbReference type="PROSITE" id="PS50405"/>
    </source>
</evidence>
<comment type="function">
    <text evidence="5">Is involved in the conjugation of reduced glutathione to a wide number of exogenous and endogenous hydrophobic electrophiles.</text>
</comment>
<dbReference type="SUPFAM" id="SSF52833">
    <property type="entry name" value="Thioredoxin-like"/>
    <property type="match status" value="1"/>
</dbReference>
<dbReference type="EC" id="2.5.1.18" evidence="5"/>
<dbReference type="InterPro" id="IPR045073">
    <property type="entry name" value="Omega/Tau-like"/>
</dbReference>
<protein>
    <recommendedName>
        <fullName evidence="5">Glutathione S-transferase</fullName>
        <ecNumber evidence="5">2.5.1.18</ecNumber>
    </recommendedName>
</protein>
<evidence type="ECO:0000256" key="2">
    <source>
        <dbReference type="ARBA" id="ARBA00022679"/>
    </source>
</evidence>
<proteinExistence type="inferred from homology"/>
<dbReference type="PROSITE" id="PS50404">
    <property type="entry name" value="GST_NTER"/>
    <property type="match status" value="1"/>
</dbReference>
<keyword evidence="9" id="KW-1185">Reference proteome</keyword>
<dbReference type="InterPro" id="IPR036282">
    <property type="entry name" value="Glutathione-S-Trfase_C_sf"/>
</dbReference>
<dbReference type="EMBL" id="JBBPBN010000347">
    <property type="protein sequence ID" value="KAK8488498.1"/>
    <property type="molecule type" value="Genomic_DNA"/>
</dbReference>
<dbReference type="PROSITE" id="PS50405">
    <property type="entry name" value="GST_CTER"/>
    <property type="match status" value="1"/>
</dbReference>
<dbReference type="PANTHER" id="PTHR11260">
    <property type="entry name" value="GLUTATHIONE S-TRANSFERASE, GST, SUPERFAMILY, GST DOMAIN CONTAINING"/>
    <property type="match status" value="1"/>
</dbReference>
<dbReference type="CDD" id="cd03058">
    <property type="entry name" value="GST_N_Tau"/>
    <property type="match status" value="1"/>
</dbReference>
<evidence type="ECO:0000256" key="4">
    <source>
        <dbReference type="ARBA" id="ARBA00047960"/>
    </source>
</evidence>
<evidence type="ECO:0000256" key="5">
    <source>
        <dbReference type="RuleBase" id="RU369102"/>
    </source>
</evidence>
<dbReference type="InterPro" id="IPR040079">
    <property type="entry name" value="Glutathione_S-Trfase"/>
</dbReference>
<name>A0ABR2A671_9ROSI</name>
<dbReference type="Gene3D" id="1.20.1050.10">
    <property type="match status" value="1"/>
</dbReference>
<dbReference type="InterPro" id="IPR036249">
    <property type="entry name" value="Thioredoxin-like_sf"/>
</dbReference>
<dbReference type="Pfam" id="PF02798">
    <property type="entry name" value="GST_N"/>
    <property type="match status" value="1"/>
</dbReference>
<dbReference type="InterPro" id="IPR004045">
    <property type="entry name" value="Glutathione_S-Trfase_N"/>
</dbReference>
<dbReference type="SFLD" id="SFLDG01152">
    <property type="entry name" value="Main.3:_Omega-_and_Tau-like"/>
    <property type="match status" value="1"/>
</dbReference>
<keyword evidence="2 5" id="KW-0808">Transferase</keyword>
<evidence type="ECO:0000256" key="1">
    <source>
        <dbReference type="ARBA" id="ARBA00022575"/>
    </source>
</evidence>
<dbReference type="Proteomes" id="UP001396334">
    <property type="component" value="Unassembled WGS sequence"/>
</dbReference>
<dbReference type="SFLD" id="SFLDG00358">
    <property type="entry name" value="Main_(cytGST)"/>
    <property type="match status" value="1"/>
</dbReference>
<keyword evidence="1" id="KW-0216">Detoxification</keyword>
<evidence type="ECO:0000313" key="8">
    <source>
        <dbReference type="EMBL" id="KAK8488498.1"/>
    </source>
</evidence>
<dbReference type="Gene3D" id="3.40.30.10">
    <property type="entry name" value="Glutaredoxin"/>
    <property type="match status" value="1"/>
</dbReference>
<gene>
    <name evidence="8" type="ORF">V6N11_045061</name>
</gene>
<evidence type="ECO:0000256" key="3">
    <source>
        <dbReference type="ARBA" id="ARBA00025743"/>
    </source>
</evidence>
<reference evidence="8 9" key="1">
    <citation type="journal article" date="2024" name="G3 (Bethesda)">
        <title>Genome assembly of Hibiscus sabdariffa L. provides insights into metabolisms of medicinal natural products.</title>
        <authorList>
            <person name="Kim T."/>
        </authorList>
    </citation>
    <scope>NUCLEOTIDE SEQUENCE [LARGE SCALE GENOMIC DNA]</scope>
    <source>
        <strain evidence="8">TK-2024</strain>
        <tissue evidence="8">Old leaves</tissue>
    </source>
</reference>
<dbReference type="CDD" id="cd03185">
    <property type="entry name" value="GST_C_Tau"/>
    <property type="match status" value="1"/>
</dbReference>
<comment type="caution">
    <text evidence="8">The sequence shown here is derived from an EMBL/GenBank/DDBJ whole genome shotgun (WGS) entry which is preliminary data.</text>
</comment>
<dbReference type="SFLD" id="SFLDS00019">
    <property type="entry name" value="Glutathione_Transferase_(cytos"/>
    <property type="match status" value="1"/>
</dbReference>
<evidence type="ECO:0000259" key="6">
    <source>
        <dbReference type="PROSITE" id="PS50404"/>
    </source>
</evidence>
<sequence length="233" mass="26373">MGESNVKLVGYWPSPFALRARLALHLKSVSYEFIEENLLEPRSELLLKLNPLHKKIPVLIHHGEPIIESQAIVEYIDEVWPNAPSILPSDARQRADARIWVSYIDEKLIPALIVGLIAETEDAKRAAIAELEETVGMLERALRKLSKGKHFFGGDNIGYLDIAFGPFFLWIEVVDKFNEAKLLSEAKTPCLLRWAHKSFFSHAAVKDLLPDPEKLAEYAVKLRPILIARFASK</sequence>
<dbReference type="SUPFAM" id="SSF47616">
    <property type="entry name" value="GST C-terminal domain-like"/>
    <property type="match status" value="1"/>
</dbReference>
<comment type="catalytic activity">
    <reaction evidence="4 5">
        <text>RX + glutathione = an S-substituted glutathione + a halide anion + H(+)</text>
        <dbReference type="Rhea" id="RHEA:16437"/>
        <dbReference type="ChEBI" id="CHEBI:15378"/>
        <dbReference type="ChEBI" id="CHEBI:16042"/>
        <dbReference type="ChEBI" id="CHEBI:17792"/>
        <dbReference type="ChEBI" id="CHEBI:57925"/>
        <dbReference type="ChEBI" id="CHEBI:90779"/>
        <dbReference type="EC" id="2.5.1.18"/>
    </reaction>
</comment>
<organism evidence="8 9">
    <name type="scientific">Hibiscus sabdariffa</name>
    <name type="common">roselle</name>
    <dbReference type="NCBI Taxonomy" id="183260"/>
    <lineage>
        <taxon>Eukaryota</taxon>
        <taxon>Viridiplantae</taxon>
        <taxon>Streptophyta</taxon>
        <taxon>Embryophyta</taxon>
        <taxon>Tracheophyta</taxon>
        <taxon>Spermatophyta</taxon>
        <taxon>Magnoliopsida</taxon>
        <taxon>eudicotyledons</taxon>
        <taxon>Gunneridae</taxon>
        <taxon>Pentapetalae</taxon>
        <taxon>rosids</taxon>
        <taxon>malvids</taxon>
        <taxon>Malvales</taxon>
        <taxon>Malvaceae</taxon>
        <taxon>Malvoideae</taxon>
        <taxon>Hibiscus</taxon>
    </lineage>
</organism>
<comment type="subcellular location">
    <subcellularLocation>
        <location evidence="5">Cytoplasm</location>
        <location evidence="5">Cytosol</location>
    </subcellularLocation>
</comment>
<dbReference type="InterPro" id="IPR045074">
    <property type="entry name" value="GST_C_Tau"/>
</dbReference>
<comment type="similarity">
    <text evidence="3">Belongs to the GST superfamily. Tau family.</text>
</comment>
<feature type="domain" description="GST N-terminal" evidence="6">
    <location>
        <begin position="4"/>
        <end position="84"/>
    </location>
</feature>
<dbReference type="PANTHER" id="PTHR11260:SF673">
    <property type="entry name" value="GLUTATHIONE TRANSFERASE"/>
    <property type="match status" value="1"/>
</dbReference>
<accession>A0ABR2A671</accession>
<dbReference type="InterPro" id="IPR010987">
    <property type="entry name" value="Glutathione-S-Trfase_C-like"/>
</dbReference>
<keyword evidence="5" id="KW-0963">Cytoplasm</keyword>
<feature type="domain" description="GST C-terminal" evidence="7">
    <location>
        <begin position="90"/>
        <end position="222"/>
    </location>
</feature>